<dbReference type="RefSeq" id="XP_033519283.1">
    <property type="nucleotide sequence ID" value="XM_033669116.1"/>
</dbReference>
<organism evidence="3 4">
    <name type="scientific">Dothidotthia symphoricarpi CBS 119687</name>
    <dbReference type="NCBI Taxonomy" id="1392245"/>
    <lineage>
        <taxon>Eukaryota</taxon>
        <taxon>Fungi</taxon>
        <taxon>Dikarya</taxon>
        <taxon>Ascomycota</taxon>
        <taxon>Pezizomycotina</taxon>
        <taxon>Dothideomycetes</taxon>
        <taxon>Pleosporomycetidae</taxon>
        <taxon>Pleosporales</taxon>
        <taxon>Dothidotthiaceae</taxon>
        <taxon>Dothidotthia</taxon>
    </lineage>
</organism>
<dbReference type="AlphaFoldDB" id="A0A6A5ZZ93"/>
<accession>A0A6A5ZZ93</accession>
<keyword evidence="2" id="KW-0472">Membrane</keyword>
<dbReference type="OrthoDB" id="62952at2759"/>
<evidence type="ECO:0000313" key="4">
    <source>
        <dbReference type="Proteomes" id="UP000799771"/>
    </source>
</evidence>
<dbReference type="GeneID" id="54409548"/>
<dbReference type="Proteomes" id="UP000799771">
    <property type="component" value="Unassembled WGS sequence"/>
</dbReference>
<keyword evidence="4" id="KW-1185">Reference proteome</keyword>
<feature type="region of interest" description="Disordered" evidence="1">
    <location>
        <begin position="270"/>
        <end position="290"/>
    </location>
</feature>
<gene>
    <name evidence="3" type="ORF">P153DRAFT_370784</name>
</gene>
<dbReference type="PANTHER" id="PTHR42085">
    <property type="entry name" value="F-BOX DOMAIN-CONTAINING PROTEIN"/>
    <property type="match status" value="1"/>
</dbReference>
<feature type="transmembrane region" description="Helical" evidence="2">
    <location>
        <begin position="36"/>
        <end position="54"/>
    </location>
</feature>
<dbReference type="PANTHER" id="PTHR42085:SF1">
    <property type="entry name" value="F-BOX DOMAIN-CONTAINING PROTEIN"/>
    <property type="match status" value="1"/>
</dbReference>
<dbReference type="InterPro" id="IPR038883">
    <property type="entry name" value="AN11006-like"/>
</dbReference>
<evidence type="ECO:0000256" key="2">
    <source>
        <dbReference type="SAM" id="Phobius"/>
    </source>
</evidence>
<protein>
    <submittedName>
        <fullName evidence="3">Uncharacterized protein</fullName>
    </submittedName>
</protein>
<name>A0A6A5ZZ93_9PLEO</name>
<evidence type="ECO:0000313" key="3">
    <source>
        <dbReference type="EMBL" id="KAF2124890.1"/>
    </source>
</evidence>
<keyword evidence="2" id="KW-0812">Transmembrane</keyword>
<sequence>MDNSQADNAIEIKSMLSNGGLPSSWISNSQYDLTNAAPLVTLLTLLIPLSLYYMHKHYQKMQDKNRKPFAFTALPRELRDMIYTHLLEDPIYPLPPTSPSSSSSYWIIPGRWTAPILRPQPRVPKKGNWVLLANKQLHEEFMDLVCKRRTLHLTVSPHNYQKPCTSSDGKPEAEKPIWTIAPSTLQNTRTCNLQLVTTSSMLGVSDPRNMKSDDWALARQVRRELRHMSNVTSFALDAKAIGDPLWNPLWIWYHASQSFKDMGTASSLSSSLSSTSSAPPPSSSSSSTGPKLHKITFSLDTWSPGENHLERDAKGCWVWYCLAGHAVGADGGADMTVREFCARLYQECVVCRPVLEGEEE</sequence>
<proteinExistence type="predicted"/>
<dbReference type="EMBL" id="ML977518">
    <property type="protein sequence ID" value="KAF2124890.1"/>
    <property type="molecule type" value="Genomic_DNA"/>
</dbReference>
<reference evidence="3" key="1">
    <citation type="journal article" date="2020" name="Stud. Mycol.">
        <title>101 Dothideomycetes genomes: a test case for predicting lifestyles and emergence of pathogens.</title>
        <authorList>
            <person name="Haridas S."/>
            <person name="Albert R."/>
            <person name="Binder M."/>
            <person name="Bloem J."/>
            <person name="Labutti K."/>
            <person name="Salamov A."/>
            <person name="Andreopoulos B."/>
            <person name="Baker S."/>
            <person name="Barry K."/>
            <person name="Bills G."/>
            <person name="Bluhm B."/>
            <person name="Cannon C."/>
            <person name="Castanera R."/>
            <person name="Culley D."/>
            <person name="Daum C."/>
            <person name="Ezra D."/>
            <person name="Gonzalez J."/>
            <person name="Henrissat B."/>
            <person name="Kuo A."/>
            <person name="Liang C."/>
            <person name="Lipzen A."/>
            <person name="Lutzoni F."/>
            <person name="Magnuson J."/>
            <person name="Mondo S."/>
            <person name="Nolan M."/>
            <person name="Ohm R."/>
            <person name="Pangilinan J."/>
            <person name="Park H.-J."/>
            <person name="Ramirez L."/>
            <person name="Alfaro M."/>
            <person name="Sun H."/>
            <person name="Tritt A."/>
            <person name="Yoshinaga Y."/>
            <person name="Zwiers L.-H."/>
            <person name="Turgeon B."/>
            <person name="Goodwin S."/>
            <person name="Spatafora J."/>
            <person name="Crous P."/>
            <person name="Grigoriev I."/>
        </authorList>
    </citation>
    <scope>NUCLEOTIDE SEQUENCE</scope>
    <source>
        <strain evidence="3">CBS 119687</strain>
    </source>
</reference>
<keyword evidence="2" id="KW-1133">Transmembrane helix</keyword>
<evidence type="ECO:0000256" key="1">
    <source>
        <dbReference type="SAM" id="MobiDB-lite"/>
    </source>
</evidence>
<feature type="compositionally biased region" description="Low complexity" evidence="1">
    <location>
        <begin position="270"/>
        <end position="288"/>
    </location>
</feature>